<comment type="caution">
    <text evidence="2">The sequence shown here is derived from an EMBL/GenBank/DDBJ whole genome shotgun (WGS) entry which is preliminary data.</text>
</comment>
<dbReference type="RefSeq" id="WP_380804589.1">
    <property type="nucleotide sequence ID" value="NZ_JBHSFZ010000021.1"/>
</dbReference>
<sequence length="100" mass="10567">MIRKLALLAGAGFIAKKLLDRSRADMPSPSQSSTRLQPQAGPSTASGGHVPSDLQGGSHPDGMVRAEEHYRPDPTAPVPPEDRESLRPVTAPAPRDPPGR</sequence>
<evidence type="ECO:0000313" key="3">
    <source>
        <dbReference type="Proteomes" id="UP001595957"/>
    </source>
</evidence>
<accession>A0ABV9EYB4</accession>
<dbReference type="Proteomes" id="UP001595957">
    <property type="component" value="Unassembled WGS sequence"/>
</dbReference>
<reference evidence="3" key="1">
    <citation type="journal article" date="2019" name="Int. J. Syst. Evol. Microbiol.">
        <title>The Global Catalogue of Microorganisms (GCM) 10K type strain sequencing project: providing services to taxonomists for standard genome sequencing and annotation.</title>
        <authorList>
            <consortium name="The Broad Institute Genomics Platform"/>
            <consortium name="The Broad Institute Genome Sequencing Center for Infectious Disease"/>
            <person name="Wu L."/>
            <person name="Ma J."/>
        </authorList>
    </citation>
    <scope>NUCLEOTIDE SEQUENCE [LARGE SCALE GENOMIC DNA]</scope>
    <source>
        <strain evidence="3">NBRC 103632</strain>
    </source>
</reference>
<protein>
    <recommendedName>
        <fullName evidence="4">Secreted protein</fullName>
    </recommendedName>
</protein>
<name>A0ABV9EYB4_9SPHN</name>
<organism evidence="2 3">
    <name type="scientific">Sphingobium tyrosinilyticum</name>
    <dbReference type="NCBI Taxonomy" id="2715436"/>
    <lineage>
        <taxon>Bacteria</taxon>
        <taxon>Pseudomonadati</taxon>
        <taxon>Pseudomonadota</taxon>
        <taxon>Alphaproteobacteria</taxon>
        <taxon>Sphingomonadales</taxon>
        <taxon>Sphingomonadaceae</taxon>
        <taxon>Sphingobium</taxon>
    </lineage>
</organism>
<evidence type="ECO:0000313" key="2">
    <source>
        <dbReference type="EMBL" id="MFC4594641.1"/>
    </source>
</evidence>
<evidence type="ECO:0000256" key="1">
    <source>
        <dbReference type="SAM" id="MobiDB-lite"/>
    </source>
</evidence>
<feature type="region of interest" description="Disordered" evidence="1">
    <location>
        <begin position="18"/>
        <end position="100"/>
    </location>
</feature>
<feature type="compositionally biased region" description="Polar residues" evidence="1">
    <location>
        <begin position="28"/>
        <end position="46"/>
    </location>
</feature>
<evidence type="ECO:0008006" key="4">
    <source>
        <dbReference type="Google" id="ProtNLM"/>
    </source>
</evidence>
<feature type="compositionally biased region" description="Basic and acidic residues" evidence="1">
    <location>
        <begin position="62"/>
        <end position="72"/>
    </location>
</feature>
<proteinExistence type="predicted"/>
<dbReference type="EMBL" id="JBHSFZ010000021">
    <property type="protein sequence ID" value="MFC4594641.1"/>
    <property type="molecule type" value="Genomic_DNA"/>
</dbReference>
<keyword evidence="3" id="KW-1185">Reference proteome</keyword>
<gene>
    <name evidence="2" type="ORF">ACFO3E_10645</name>
</gene>